<dbReference type="Proteomes" id="UP001476798">
    <property type="component" value="Unassembled WGS sequence"/>
</dbReference>
<feature type="transmembrane region" description="Helical" evidence="2">
    <location>
        <begin position="6"/>
        <end position="28"/>
    </location>
</feature>
<feature type="region of interest" description="Disordered" evidence="1">
    <location>
        <begin position="60"/>
        <end position="83"/>
    </location>
</feature>
<reference evidence="3 4" key="1">
    <citation type="submission" date="2021-06" db="EMBL/GenBank/DDBJ databases">
        <authorList>
            <person name="Palmer J.M."/>
        </authorList>
    </citation>
    <scope>NUCLEOTIDE SEQUENCE [LARGE SCALE GENOMIC DNA]</scope>
    <source>
        <strain evidence="3 4">GA_2019</strain>
        <tissue evidence="3">Muscle</tissue>
    </source>
</reference>
<keyword evidence="2" id="KW-1133">Transmembrane helix</keyword>
<evidence type="ECO:0000313" key="4">
    <source>
        <dbReference type="Proteomes" id="UP001476798"/>
    </source>
</evidence>
<accession>A0ABV0NQ44</accession>
<keyword evidence="2" id="KW-0812">Transmembrane</keyword>
<gene>
    <name evidence="3" type="ORF">GOODEAATRI_032798</name>
</gene>
<evidence type="ECO:0000256" key="1">
    <source>
        <dbReference type="SAM" id="MobiDB-lite"/>
    </source>
</evidence>
<feature type="non-terminal residue" evidence="3">
    <location>
        <position position="1"/>
    </location>
</feature>
<name>A0ABV0NQ44_9TELE</name>
<protein>
    <submittedName>
        <fullName evidence="3">Uncharacterized protein</fullName>
    </submittedName>
</protein>
<keyword evidence="2" id="KW-0472">Membrane</keyword>
<evidence type="ECO:0000256" key="2">
    <source>
        <dbReference type="SAM" id="Phobius"/>
    </source>
</evidence>
<dbReference type="EMBL" id="JAHRIO010046328">
    <property type="protein sequence ID" value="MEQ2173509.1"/>
    <property type="molecule type" value="Genomic_DNA"/>
</dbReference>
<sequence>NESSRLLTSLFSVLGVVLVCLLIVSWVFKIKHLTPQQLKASSMQSSRQQQDTVYAQIKVSKPKNNSAQSADCPEVTYSQVKRY</sequence>
<organism evidence="3 4">
    <name type="scientific">Goodea atripinnis</name>
    <dbReference type="NCBI Taxonomy" id="208336"/>
    <lineage>
        <taxon>Eukaryota</taxon>
        <taxon>Metazoa</taxon>
        <taxon>Chordata</taxon>
        <taxon>Craniata</taxon>
        <taxon>Vertebrata</taxon>
        <taxon>Euteleostomi</taxon>
        <taxon>Actinopterygii</taxon>
        <taxon>Neopterygii</taxon>
        <taxon>Teleostei</taxon>
        <taxon>Neoteleostei</taxon>
        <taxon>Acanthomorphata</taxon>
        <taxon>Ovalentaria</taxon>
        <taxon>Atherinomorphae</taxon>
        <taxon>Cyprinodontiformes</taxon>
        <taxon>Goodeidae</taxon>
        <taxon>Goodea</taxon>
    </lineage>
</organism>
<comment type="caution">
    <text evidence="3">The sequence shown here is derived from an EMBL/GenBank/DDBJ whole genome shotgun (WGS) entry which is preliminary data.</text>
</comment>
<proteinExistence type="predicted"/>
<evidence type="ECO:0000313" key="3">
    <source>
        <dbReference type="EMBL" id="MEQ2173509.1"/>
    </source>
</evidence>
<keyword evidence="4" id="KW-1185">Reference proteome</keyword>